<dbReference type="PROSITE" id="PS51257">
    <property type="entry name" value="PROKAR_LIPOPROTEIN"/>
    <property type="match status" value="1"/>
</dbReference>
<evidence type="ECO:0000313" key="2">
    <source>
        <dbReference type="Proteomes" id="UP001152607"/>
    </source>
</evidence>
<sequence length="153" mass="17309">MGIDLDRQPLPSSHSHQLCLPISIHLWVACRVQTRGFASPFHQQVPHKQTTNQSIEQPKLQRLKEKGNVEPRKEMLLASCSASRLPKFRAPFLCRAPCPCPFYHCTKCLCRCAQSDSPNTLSSRGSAKKCLHREYMCGEVSAAIKLQRLKFCC</sequence>
<reference evidence="1" key="1">
    <citation type="submission" date="2023-01" db="EMBL/GenBank/DDBJ databases">
        <authorList>
            <person name="Van Ghelder C."/>
            <person name="Rancurel C."/>
        </authorList>
    </citation>
    <scope>NUCLEOTIDE SEQUENCE</scope>
    <source>
        <strain evidence="1">CNCM I-4278</strain>
    </source>
</reference>
<dbReference type="EMBL" id="CAOQHR010000002">
    <property type="protein sequence ID" value="CAI6303194.1"/>
    <property type="molecule type" value="Genomic_DNA"/>
</dbReference>
<gene>
    <name evidence="1" type="ORF">PDIGIT_LOCUS2916</name>
</gene>
<proteinExistence type="predicted"/>
<name>A0A9W4XRB6_9PLEO</name>
<dbReference type="Proteomes" id="UP001152607">
    <property type="component" value="Unassembled WGS sequence"/>
</dbReference>
<accession>A0A9W4XRB6</accession>
<protein>
    <submittedName>
        <fullName evidence="1">Uncharacterized protein</fullName>
    </submittedName>
</protein>
<keyword evidence="2" id="KW-1185">Reference proteome</keyword>
<comment type="caution">
    <text evidence="1">The sequence shown here is derived from an EMBL/GenBank/DDBJ whole genome shotgun (WGS) entry which is preliminary data.</text>
</comment>
<dbReference type="AlphaFoldDB" id="A0A9W4XRB6"/>
<evidence type="ECO:0000313" key="1">
    <source>
        <dbReference type="EMBL" id="CAI6303194.1"/>
    </source>
</evidence>
<organism evidence="1 2">
    <name type="scientific">Periconia digitata</name>
    <dbReference type="NCBI Taxonomy" id="1303443"/>
    <lineage>
        <taxon>Eukaryota</taxon>
        <taxon>Fungi</taxon>
        <taxon>Dikarya</taxon>
        <taxon>Ascomycota</taxon>
        <taxon>Pezizomycotina</taxon>
        <taxon>Dothideomycetes</taxon>
        <taxon>Pleosporomycetidae</taxon>
        <taxon>Pleosporales</taxon>
        <taxon>Massarineae</taxon>
        <taxon>Periconiaceae</taxon>
        <taxon>Periconia</taxon>
    </lineage>
</organism>